<dbReference type="FunFam" id="1.10.10.60:FF:000394">
    <property type="entry name" value="MYB transcription factor"/>
    <property type="match status" value="1"/>
</dbReference>
<feature type="domain" description="HTH myb-type" evidence="10">
    <location>
        <begin position="27"/>
        <end position="79"/>
    </location>
</feature>
<feature type="region of interest" description="Disordered" evidence="8">
    <location>
        <begin position="142"/>
        <end position="199"/>
    </location>
</feature>
<feature type="compositionally biased region" description="Polar residues" evidence="8">
    <location>
        <begin position="446"/>
        <end position="463"/>
    </location>
</feature>
<dbReference type="GO" id="GO:0005634">
    <property type="term" value="C:nucleus"/>
    <property type="evidence" value="ECO:0007669"/>
    <property type="project" value="UniProtKB-SubCell"/>
</dbReference>
<dbReference type="Pfam" id="PF00249">
    <property type="entry name" value="Myb_DNA-binding"/>
    <property type="match status" value="2"/>
</dbReference>
<dbReference type="GO" id="GO:0000976">
    <property type="term" value="F:transcription cis-regulatory region binding"/>
    <property type="evidence" value="ECO:0007669"/>
    <property type="project" value="UniProtKB-ARBA"/>
</dbReference>
<evidence type="ECO:0000313" key="12">
    <source>
        <dbReference type="Proteomes" id="UP001055439"/>
    </source>
</evidence>
<keyword evidence="6" id="KW-0539">Nucleus</keyword>
<feature type="coiled-coil region" evidence="7">
    <location>
        <begin position="494"/>
        <end position="521"/>
    </location>
</feature>
<gene>
    <name evidence="11" type="ORF">MUK42_11089</name>
</gene>
<dbReference type="Proteomes" id="UP001055439">
    <property type="component" value="Chromosome 7"/>
</dbReference>
<dbReference type="AlphaFoldDB" id="A0A9E7GVJ4"/>
<dbReference type="PROSITE" id="PS50090">
    <property type="entry name" value="MYB_LIKE"/>
    <property type="match status" value="2"/>
</dbReference>
<keyword evidence="3" id="KW-0805">Transcription regulation</keyword>
<feature type="compositionally biased region" description="Basic residues" evidence="8">
    <location>
        <begin position="430"/>
        <end position="439"/>
    </location>
</feature>
<keyword evidence="2" id="KW-0677">Repeat</keyword>
<reference evidence="11" key="1">
    <citation type="submission" date="2022-05" db="EMBL/GenBank/DDBJ databases">
        <title>The Musa troglodytarum L. genome provides insights into the mechanism of non-climacteric behaviour and enrichment of carotenoids.</title>
        <authorList>
            <person name="Wang J."/>
        </authorList>
    </citation>
    <scope>NUCLEOTIDE SEQUENCE</scope>
    <source>
        <tissue evidence="11">Leaf</tissue>
    </source>
</reference>
<dbReference type="OrthoDB" id="2143914at2759"/>
<evidence type="ECO:0000256" key="5">
    <source>
        <dbReference type="ARBA" id="ARBA00023163"/>
    </source>
</evidence>
<name>A0A9E7GVJ4_9LILI</name>
<feature type="region of interest" description="Disordered" evidence="8">
    <location>
        <begin position="423"/>
        <end position="471"/>
    </location>
</feature>
<evidence type="ECO:0000256" key="7">
    <source>
        <dbReference type="SAM" id="Coils"/>
    </source>
</evidence>
<dbReference type="InterPro" id="IPR001005">
    <property type="entry name" value="SANT/Myb"/>
</dbReference>
<evidence type="ECO:0000259" key="10">
    <source>
        <dbReference type="PROSITE" id="PS51294"/>
    </source>
</evidence>
<dbReference type="PANTHER" id="PTHR47994">
    <property type="entry name" value="F14D16.11-RELATED"/>
    <property type="match status" value="1"/>
</dbReference>
<comment type="subcellular location">
    <subcellularLocation>
        <location evidence="1">Nucleus</location>
    </subcellularLocation>
</comment>
<evidence type="ECO:0000256" key="2">
    <source>
        <dbReference type="ARBA" id="ARBA00022737"/>
    </source>
</evidence>
<evidence type="ECO:0000259" key="9">
    <source>
        <dbReference type="PROSITE" id="PS50090"/>
    </source>
</evidence>
<keyword evidence="5" id="KW-0804">Transcription</keyword>
<dbReference type="Gene3D" id="1.10.10.60">
    <property type="entry name" value="Homeodomain-like"/>
    <property type="match status" value="2"/>
</dbReference>
<feature type="domain" description="Myb-like" evidence="9">
    <location>
        <begin position="27"/>
        <end position="79"/>
    </location>
</feature>
<evidence type="ECO:0000256" key="3">
    <source>
        <dbReference type="ARBA" id="ARBA00023015"/>
    </source>
</evidence>
<dbReference type="InterPro" id="IPR009057">
    <property type="entry name" value="Homeodomain-like_sf"/>
</dbReference>
<dbReference type="GO" id="GO:0046394">
    <property type="term" value="P:carboxylic acid biosynthetic process"/>
    <property type="evidence" value="ECO:0007669"/>
    <property type="project" value="UniProtKB-ARBA"/>
</dbReference>
<dbReference type="PANTHER" id="PTHR47994:SF5">
    <property type="entry name" value="F14D16.11-RELATED"/>
    <property type="match status" value="1"/>
</dbReference>
<sequence>MQDVWWMGEGSSGAFDEAMGRRPCCDKLGVKKGPWSAEEDNRLISFILANGHCCWRAVPKLAGLLRCGKSCRLRWTNYLRPDLKRGLLSEAEERLVVDLHARLGNRWSKIAATLPGRTDNEIKNLWNTHIKKKLLKMGIDPVTHRPFHRPASPEASPSAVTTDKSDEQLQSQGNEGQIPSSDNRSPAEASSIDGGTDPLMSCLWEDSTPVLLDELWQLSSDDDGDNYGGVIAGRMPWEEEGSSEWLLDIQDSENLDGERSISVQGDPRRLQPTEGPVFSVHALIRQPSSPRDARFVGGKTHHVTITLVGARLCLCGGHGLGADGWASAVRSGGVSLGGLKEEEGREEGERKTQLSSRRLRSLESLLLPPQRELARSPWCPISINCSSIVFKALPCAIQAVSRGIEMVDSYTIKISSDLIDQLAGGDDKAKKKTKKPKPKISKETRQPQNNVKPVPSTQKSRSSGRWPLQPPLFMPVPPPDPVTISELEAIRFVLRESQRTVEKLEKHQDKMNQELTQRAKEIRDKEFKLPHQNSSICCTAERDACLNCYKEHGSNPLKCARVVKSFADCARRARLQVSSK</sequence>
<dbReference type="InterPro" id="IPR017930">
    <property type="entry name" value="Myb_dom"/>
</dbReference>
<evidence type="ECO:0000256" key="4">
    <source>
        <dbReference type="ARBA" id="ARBA00023125"/>
    </source>
</evidence>
<accession>A0A9E7GVJ4</accession>
<proteinExistence type="predicted"/>
<feature type="domain" description="HTH myb-type" evidence="10">
    <location>
        <begin position="80"/>
        <end position="134"/>
    </location>
</feature>
<dbReference type="SMART" id="SM00717">
    <property type="entry name" value="SANT"/>
    <property type="match status" value="2"/>
</dbReference>
<dbReference type="PROSITE" id="PS51294">
    <property type="entry name" value="HTH_MYB"/>
    <property type="match status" value="2"/>
</dbReference>
<organism evidence="11 12">
    <name type="scientific">Musa troglodytarum</name>
    <name type="common">fe'i banana</name>
    <dbReference type="NCBI Taxonomy" id="320322"/>
    <lineage>
        <taxon>Eukaryota</taxon>
        <taxon>Viridiplantae</taxon>
        <taxon>Streptophyta</taxon>
        <taxon>Embryophyta</taxon>
        <taxon>Tracheophyta</taxon>
        <taxon>Spermatophyta</taxon>
        <taxon>Magnoliopsida</taxon>
        <taxon>Liliopsida</taxon>
        <taxon>Zingiberales</taxon>
        <taxon>Musaceae</taxon>
        <taxon>Musa</taxon>
    </lineage>
</organism>
<dbReference type="EMBL" id="CP097509">
    <property type="protein sequence ID" value="URE21895.1"/>
    <property type="molecule type" value="Genomic_DNA"/>
</dbReference>
<keyword evidence="4 11" id="KW-0238">DNA-binding</keyword>
<protein>
    <submittedName>
        <fullName evidence="11">Myb-like DNA-binding domain</fullName>
    </submittedName>
</protein>
<dbReference type="FunFam" id="1.10.10.60:FF:000069">
    <property type="entry name" value="MYB transcription factor"/>
    <property type="match status" value="1"/>
</dbReference>
<evidence type="ECO:0000256" key="8">
    <source>
        <dbReference type="SAM" id="MobiDB-lite"/>
    </source>
</evidence>
<dbReference type="GO" id="GO:0006355">
    <property type="term" value="P:regulation of DNA-templated transcription"/>
    <property type="evidence" value="ECO:0007669"/>
    <property type="project" value="UniProtKB-ARBA"/>
</dbReference>
<evidence type="ECO:0000256" key="1">
    <source>
        <dbReference type="ARBA" id="ARBA00004123"/>
    </source>
</evidence>
<feature type="domain" description="Myb-like" evidence="9">
    <location>
        <begin position="80"/>
        <end position="130"/>
    </location>
</feature>
<keyword evidence="12" id="KW-1185">Reference proteome</keyword>
<feature type="compositionally biased region" description="Polar residues" evidence="8">
    <location>
        <begin position="158"/>
        <end position="184"/>
    </location>
</feature>
<dbReference type="InterPro" id="IPR015495">
    <property type="entry name" value="Myb_TF_plants"/>
</dbReference>
<keyword evidence="7" id="KW-0175">Coiled coil</keyword>
<evidence type="ECO:0000256" key="6">
    <source>
        <dbReference type="ARBA" id="ARBA00023242"/>
    </source>
</evidence>
<dbReference type="SUPFAM" id="SSF46689">
    <property type="entry name" value="Homeodomain-like"/>
    <property type="match status" value="1"/>
</dbReference>
<evidence type="ECO:0000313" key="11">
    <source>
        <dbReference type="EMBL" id="URE21895.1"/>
    </source>
</evidence>
<dbReference type="CDD" id="cd00167">
    <property type="entry name" value="SANT"/>
    <property type="match status" value="2"/>
</dbReference>